<organism evidence="1 3">
    <name type="scientific">Medicago truncatula</name>
    <name type="common">Barrel medic</name>
    <name type="synonym">Medicago tribuloides</name>
    <dbReference type="NCBI Taxonomy" id="3880"/>
    <lineage>
        <taxon>Eukaryota</taxon>
        <taxon>Viridiplantae</taxon>
        <taxon>Streptophyta</taxon>
        <taxon>Embryophyta</taxon>
        <taxon>Tracheophyta</taxon>
        <taxon>Spermatophyta</taxon>
        <taxon>Magnoliopsida</taxon>
        <taxon>eudicotyledons</taxon>
        <taxon>Gunneridae</taxon>
        <taxon>Pentapetalae</taxon>
        <taxon>rosids</taxon>
        <taxon>fabids</taxon>
        <taxon>Fabales</taxon>
        <taxon>Fabaceae</taxon>
        <taxon>Papilionoideae</taxon>
        <taxon>50 kb inversion clade</taxon>
        <taxon>NPAAA clade</taxon>
        <taxon>Hologalegina</taxon>
        <taxon>IRL clade</taxon>
        <taxon>Trifolieae</taxon>
        <taxon>Medicago</taxon>
    </lineage>
</organism>
<evidence type="ECO:0000313" key="3">
    <source>
        <dbReference type="Proteomes" id="UP000002051"/>
    </source>
</evidence>
<accession>A0A072VCW1</accession>
<dbReference type="EMBL" id="CM001218">
    <property type="protein sequence ID" value="KEH39416.1"/>
    <property type="molecule type" value="Genomic_DNA"/>
</dbReference>
<evidence type="ECO:0000313" key="1">
    <source>
        <dbReference type="EMBL" id="KEH39416.1"/>
    </source>
</evidence>
<dbReference type="HOGENOM" id="CLU_2577431_0_0_1"/>
<keyword evidence="3" id="KW-1185">Reference proteome</keyword>
<reference evidence="1 3" key="2">
    <citation type="journal article" date="2014" name="BMC Genomics">
        <title>An improved genome release (version Mt4.0) for the model legume Medicago truncatula.</title>
        <authorList>
            <person name="Tang H."/>
            <person name="Krishnakumar V."/>
            <person name="Bidwell S."/>
            <person name="Rosen B."/>
            <person name="Chan A."/>
            <person name="Zhou S."/>
            <person name="Gentzbittel L."/>
            <person name="Childs K.L."/>
            <person name="Yandell M."/>
            <person name="Gundlach H."/>
            <person name="Mayer K.F."/>
            <person name="Schwartz D.C."/>
            <person name="Town C.D."/>
        </authorList>
    </citation>
    <scope>GENOME REANNOTATION</scope>
    <source>
        <strain evidence="1">A17</strain>
        <strain evidence="2 3">cv. Jemalong A17</strain>
    </source>
</reference>
<name>A0A072VCW1_MEDTR</name>
<evidence type="ECO:0000313" key="2">
    <source>
        <dbReference type="EnsemblPlants" id="KEH39416"/>
    </source>
</evidence>
<dbReference type="Proteomes" id="UP000002051">
    <property type="component" value="Chromosome 2"/>
</dbReference>
<gene>
    <name evidence="1" type="ordered locus">MTR_2g096700</name>
</gene>
<reference evidence="2" key="3">
    <citation type="submission" date="2015-04" db="UniProtKB">
        <authorList>
            <consortium name="EnsemblPlants"/>
        </authorList>
    </citation>
    <scope>IDENTIFICATION</scope>
    <source>
        <strain evidence="2">cv. Jemalong A17</strain>
    </source>
</reference>
<sequence>MSFSVNIHSPKALNIKQVHWHSPIISWTKCNIDKAARGFSGPSACEGIIRDHHANVYGCFPVNIGNNTSFNVELIGSMTGH</sequence>
<proteinExistence type="predicted"/>
<reference evidence="1 3" key="1">
    <citation type="journal article" date="2011" name="Nature">
        <title>The Medicago genome provides insight into the evolution of rhizobial symbioses.</title>
        <authorList>
            <person name="Young N.D."/>
            <person name="Debelle F."/>
            <person name="Oldroyd G.E."/>
            <person name="Geurts R."/>
            <person name="Cannon S.B."/>
            <person name="Udvardi M.K."/>
            <person name="Benedito V.A."/>
            <person name="Mayer K.F."/>
            <person name="Gouzy J."/>
            <person name="Schoof H."/>
            <person name="Van de Peer Y."/>
            <person name="Proost S."/>
            <person name="Cook D.R."/>
            <person name="Meyers B.C."/>
            <person name="Spannagl M."/>
            <person name="Cheung F."/>
            <person name="De Mita S."/>
            <person name="Krishnakumar V."/>
            <person name="Gundlach H."/>
            <person name="Zhou S."/>
            <person name="Mudge J."/>
            <person name="Bharti A.K."/>
            <person name="Murray J.D."/>
            <person name="Naoumkina M.A."/>
            <person name="Rosen B."/>
            <person name="Silverstein K.A."/>
            <person name="Tang H."/>
            <person name="Rombauts S."/>
            <person name="Zhao P.X."/>
            <person name="Zhou P."/>
            <person name="Barbe V."/>
            <person name="Bardou P."/>
            <person name="Bechner M."/>
            <person name="Bellec A."/>
            <person name="Berger A."/>
            <person name="Berges H."/>
            <person name="Bidwell S."/>
            <person name="Bisseling T."/>
            <person name="Choisne N."/>
            <person name="Couloux A."/>
            <person name="Denny R."/>
            <person name="Deshpande S."/>
            <person name="Dai X."/>
            <person name="Doyle J.J."/>
            <person name="Dudez A.M."/>
            <person name="Farmer A.D."/>
            <person name="Fouteau S."/>
            <person name="Franken C."/>
            <person name="Gibelin C."/>
            <person name="Gish J."/>
            <person name="Goldstein S."/>
            <person name="Gonzalez A.J."/>
            <person name="Green P.J."/>
            <person name="Hallab A."/>
            <person name="Hartog M."/>
            <person name="Hua A."/>
            <person name="Humphray S.J."/>
            <person name="Jeong D.H."/>
            <person name="Jing Y."/>
            <person name="Jocker A."/>
            <person name="Kenton S.M."/>
            <person name="Kim D.J."/>
            <person name="Klee K."/>
            <person name="Lai H."/>
            <person name="Lang C."/>
            <person name="Lin S."/>
            <person name="Macmil S.L."/>
            <person name="Magdelenat G."/>
            <person name="Matthews L."/>
            <person name="McCorrison J."/>
            <person name="Monaghan E.L."/>
            <person name="Mun J.H."/>
            <person name="Najar F.Z."/>
            <person name="Nicholson C."/>
            <person name="Noirot C."/>
            <person name="O'Bleness M."/>
            <person name="Paule C.R."/>
            <person name="Poulain J."/>
            <person name="Prion F."/>
            <person name="Qin B."/>
            <person name="Qu C."/>
            <person name="Retzel E.F."/>
            <person name="Riddle C."/>
            <person name="Sallet E."/>
            <person name="Samain S."/>
            <person name="Samson N."/>
            <person name="Sanders I."/>
            <person name="Saurat O."/>
            <person name="Scarpelli C."/>
            <person name="Schiex T."/>
            <person name="Segurens B."/>
            <person name="Severin A.J."/>
            <person name="Sherrier D.J."/>
            <person name="Shi R."/>
            <person name="Sims S."/>
            <person name="Singer S.R."/>
            <person name="Sinharoy S."/>
            <person name="Sterck L."/>
            <person name="Viollet A."/>
            <person name="Wang B.B."/>
            <person name="Wang K."/>
            <person name="Wang M."/>
            <person name="Wang X."/>
            <person name="Warfsmann J."/>
            <person name="Weissenbach J."/>
            <person name="White D.D."/>
            <person name="White J.D."/>
            <person name="Wiley G.B."/>
            <person name="Wincker P."/>
            <person name="Xing Y."/>
            <person name="Yang L."/>
            <person name="Yao Z."/>
            <person name="Ying F."/>
            <person name="Zhai J."/>
            <person name="Zhou L."/>
            <person name="Zuber A."/>
            <person name="Denarie J."/>
            <person name="Dixon R.A."/>
            <person name="May G.D."/>
            <person name="Schwartz D.C."/>
            <person name="Rogers J."/>
            <person name="Quetier F."/>
            <person name="Town C.D."/>
            <person name="Roe B.A."/>
        </authorList>
    </citation>
    <scope>NUCLEOTIDE SEQUENCE [LARGE SCALE GENOMIC DNA]</scope>
    <source>
        <strain evidence="1">A17</strain>
        <strain evidence="2 3">cv. Jemalong A17</strain>
    </source>
</reference>
<protein>
    <submittedName>
        <fullName evidence="1 2">Uncharacterized protein</fullName>
    </submittedName>
</protein>
<dbReference type="EnsemblPlants" id="KEH39416">
    <property type="protein sequence ID" value="KEH39416"/>
    <property type="gene ID" value="MTR_2g096700"/>
</dbReference>
<dbReference type="AlphaFoldDB" id="A0A072VCW1"/>